<gene>
    <name evidence="2" type="ORF">S01H4_24000</name>
</gene>
<name>X1AJ56_9ZZZZ</name>
<proteinExistence type="predicted"/>
<reference evidence="2" key="1">
    <citation type="journal article" date="2014" name="Front. Microbiol.">
        <title>High frequency of phylogenetically diverse reductive dehalogenase-homologous genes in deep subseafloor sedimentary metagenomes.</title>
        <authorList>
            <person name="Kawai M."/>
            <person name="Futagami T."/>
            <person name="Toyoda A."/>
            <person name="Takaki Y."/>
            <person name="Nishi S."/>
            <person name="Hori S."/>
            <person name="Arai W."/>
            <person name="Tsubouchi T."/>
            <person name="Morono Y."/>
            <person name="Uchiyama I."/>
            <person name="Ito T."/>
            <person name="Fujiyama A."/>
            <person name="Inagaki F."/>
            <person name="Takami H."/>
        </authorList>
    </citation>
    <scope>NUCLEOTIDE SEQUENCE</scope>
    <source>
        <strain evidence="2">Expedition CK06-06</strain>
    </source>
</reference>
<feature type="transmembrane region" description="Helical" evidence="1">
    <location>
        <begin position="12"/>
        <end position="37"/>
    </location>
</feature>
<evidence type="ECO:0000256" key="1">
    <source>
        <dbReference type="SAM" id="Phobius"/>
    </source>
</evidence>
<keyword evidence="1" id="KW-0812">Transmembrane</keyword>
<evidence type="ECO:0000313" key="2">
    <source>
        <dbReference type="EMBL" id="GAG82244.1"/>
    </source>
</evidence>
<dbReference type="EMBL" id="BART01011219">
    <property type="protein sequence ID" value="GAG82244.1"/>
    <property type="molecule type" value="Genomic_DNA"/>
</dbReference>
<comment type="caution">
    <text evidence="2">The sequence shown here is derived from an EMBL/GenBank/DDBJ whole genome shotgun (WGS) entry which is preliminary data.</text>
</comment>
<keyword evidence="1" id="KW-1133">Transmembrane helix</keyword>
<protein>
    <submittedName>
        <fullName evidence="2">Uncharacterized protein</fullName>
    </submittedName>
</protein>
<organism evidence="2">
    <name type="scientific">marine sediment metagenome</name>
    <dbReference type="NCBI Taxonomy" id="412755"/>
    <lineage>
        <taxon>unclassified sequences</taxon>
        <taxon>metagenomes</taxon>
        <taxon>ecological metagenomes</taxon>
    </lineage>
</organism>
<accession>X1AJ56</accession>
<sequence>MINSILSVLGVIVYIVFSLFISIPILWTCGAIILDFWGII</sequence>
<keyword evidence="1" id="KW-0472">Membrane</keyword>
<dbReference type="AlphaFoldDB" id="X1AJ56"/>